<dbReference type="Proteomes" id="UP000190023">
    <property type="component" value="Unassembled WGS sequence"/>
</dbReference>
<organism evidence="2 3">
    <name type="scientific">[Haemophilus] felis</name>
    <dbReference type="NCBI Taxonomy" id="123822"/>
    <lineage>
        <taxon>Bacteria</taxon>
        <taxon>Pseudomonadati</taxon>
        <taxon>Pseudomonadota</taxon>
        <taxon>Gammaproteobacteria</taxon>
        <taxon>Pasteurellales</taxon>
        <taxon>Pasteurellaceae</taxon>
    </lineage>
</organism>
<proteinExistence type="predicted"/>
<evidence type="ECO:0000313" key="2">
    <source>
        <dbReference type="EMBL" id="OOS04116.1"/>
    </source>
</evidence>
<gene>
    <name evidence="2" type="ORF">B0188_05465</name>
</gene>
<keyword evidence="1" id="KW-0175">Coiled coil</keyword>
<evidence type="ECO:0000313" key="3">
    <source>
        <dbReference type="Proteomes" id="UP000190023"/>
    </source>
</evidence>
<reference evidence="2 3" key="1">
    <citation type="submission" date="2017-02" db="EMBL/GenBank/DDBJ databases">
        <title>Draft genome sequence of Haemophilus felis CCUG 31170 type strain.</title>
        <authorList>
            <person name="Engstrom-Jakobsson H."/>
            <person name="Salva-Serra F."/>
            <person name="Thorell K."/>
            <person name="Gonzales-Siles L."/>
            <person name="Karlsson R."/>
            <person name="Boulund F."/>
            <person name="Engstrand L."/>
            <person name="Kristiansson E."/>
            <person name="Moore E."/>
        </authorList>
    </citation>
    <scope>NUCLEOTIDE SEQUENCE [LARGE SCALE GENOMIC DNA]</scope>
    <source>
        <strain evidence="2 3">CCUG 31170</strain>
    </source>
</reference>
<dbReference type="EMBL" id="MUYB01000021">
    <property type="protein sequence ID" value="OOS04116.1"/>
    <property type="molecule type" value="Genomic_DNA"/>
</dbReference>
<feature type="coiled-coil region" evidence="1">
    <location>
        <begin position="12"/>
        <end position="57"/>
    </location>
</feature>
<name>A0A1T0B254_9PAST</name>
<dbReference type="STRING" id="123822.B0188_05465"/>
<protein>
    <submittedName>
        <fullName evidence="2">Uncharacterized protein</fullName>
    </submittedName>
</protein>
<dbReference type="AlphaFoldDB" id="A0A1T0B254"/>
<keyword evidence="3" id="KW-1185">Reference proteome</keyword>
<sequence>MFKKLKLFFTKQKELIQQLDILRQEINRLKSNHSLEKEHLLREIEWKEIQIEDYEKIRKEKDEYISRLNIKITQMAAENVKRSKFQQKGKKKWKR</sequence>
<evidence type="ECO:0000256" key="1">
    <source>
        <dbReference type="SAM" id="Coils"/>
    </source>
</evidence>
<comment type="caution">
    <text evidence="2">The sequence shown here is derived from an EMBL/GenBank/DDBJ whole genome shotgun (WGS) entry which is preliminary data.</text>
</comment>
<accession>A0A1T0B254</accession>